<reference evidence="4" key="1">
    <citation type="submission" date="2015-06" db="EMBL/GenBank/DDBJ databases">
        <authorList>
            <person name="Joergensen T."/>
        </authorList>
    </citation>
    <scope>NUCLEOTIDE SEQUENCE</scope>
    <source>
        <strain evidence="4">RGRH0382</strain>
    </source>
</reference>
<accession>A0A0H5QFP8</accession>
<dbReference type="Pfam" id="PF02514">
    <property type="entry name" value="CobN-Mg_chel"/>
    <property type="match status" value="1"/>
</dbReference>
<dbReference type="EMBL" id="LN853037">
    <property type="protein sequence ID" value="CRY94857.1"/>
    <property type="molecule type" value="Genomic_DNA"/>
</dbReference>
<dbReference type="GO" id="GO:0006265">
    <property type="term" value="P:DNA topological change"/>
    <property type="evidence" value="ECO:0007669"/>
    <property type="project" value="InterPro"/>
</dbReference>
<feature type="coiled-coil region" evidence="1">
    <location>
        <begin position="21"/>
        <end position="63"/>
    </location>
</feature>
<protein>
    <recommendedName>
        <fullName evidence="3">CobN/magnesium chelatase domain-containing protein</fullName>
    </recommendedName>
</protein>
<evidence type="ECO:0000259" key="3">
    <source>
        <dbReference type="Pfam" id="PF02514"/>
    </source>
</evidence>
<evidence type="ECO:0000256" key="1">
    <source>
        <dbReference type="SAM" id="Coils"/>
    </source>
</evidence>
<reference evidence="4" key="2">
    <citation type="submission" date="2015-07" db="EMBL/GenBank/DDBJ databases">
        <title>Plasmids, circular viruses and viroids from rat gut.</title>
        <authorList>
            <person name="Jorgensen T.J."/>
            <person name="Hansen M.A."/>
            <person name="Xu Z."/>
            <person name="Tabak M.A."/>
            <person name="Sorensen S.J."/>
            <person name="Hansen L.H."/>
        </authorList>
    </citation>
    <scope>NUCLEOTIDE SEQUENCE</scope>
    <source>
        <strain evidence="4">RGRH0382</strain>
    </source>
</reference>
<sequence>MIAKRRTYAQIQSYLTPPFRESELRNTYRQLNDAIDSYNKAPNAAAAQKVKQLTDKMEIAAELGLSKKAAYTADYGAATSSTPRRDWCSKPPTNSSS</sequence>
<dbReference type="PROSITE" id="PS00304">
    <property type="entry name" value="SASP_1"/>
    <property type="match status" value="1"/>
</dbReference>
<proteinExistence type="predicted"/>
<feature type="region of interest" description="Disordered" evidence="2">
    <location>
        <begin position="78"/>
        <end position="97"/>
    </location>
</feature>
<keyword evidence="1" id="KW-0175">Coiled coil</keyword>
<organism evidence="4">
    <name type="scientific">uncultured prokaryote</name>
    <dbReference type="NCBI Taxonomy" id="198431"/>
    <lineage>
        <taxon>unclassified sequences</taxon>
        <taxon>environmental samples</taxon>
    </lineage>
</organism>
<dbReference type="InterPro" id="IPR018126">
    <property type="entry name" value="SASP_alpha/beta-type_CS"/>
</dbReference>
<dbReference type="GO" id="GO:0003690">
    <property type="term" value="F:double-stranded DNA binding"/>
    <property type="evidence" value="ECO:0007669"/>
    <property type="project" value="InterPro"/>
</dbReference>
<dbReference type="AlphaFoldDB" id="A0A0H5QFP8"/>
<feature type="domain" description="CobN/magnesium chelatase" evidence="3">
    <location>
        <begin position="1"/>
        <end position="70"/>
    </location>
</feature>
<evidence type="ECO:0000313" key="4">
    <source>
        <dbReference type="EMBL" id="CRY94857.1"/>
    </source>
</evidence>
<name>A0A0H5QFP8_9ZZZZ</name>
<dbReference type="InterPro" id="IPR003672">
    <property type="entry name" value="CobN/Mg_chltase"/>
</dbReference>
<evidence type="ECO:0000256" key="2">
    <source>
        <dbReference type="SAM" id="MobiDB-lite"/>
    </source>
</evidence>